<evidence type="ECO:0000313" key="1">
    <source>
        <dbReference type="Proteomes" id="UP000887580"/>
    </source>
</evidence>
<evidence type="ECO:0000313" key="2">
    <source>
        <dbReference type="WBParaSite" id="PS1159_v2.g7035.t1"/>
    </source>
</evidence>
<accession>A0AC35GN90</accession>
<dbReference type="Proteomes" id="UP000887580">
    <property type="component" value="Unplaced"/>
</dbReference>
<organism evidence="1 2">
    <name type="scientific">Panagrolaimus sp. PS1159</name>
    <dbReference type="NCBI Taxonomy" id="55785"/>
    <lineage>
        <taxon>Eukaryota</taxon>
        <taxon>Metazoa</taxon>
        <taxon>Ecdysozoa</taxon>
        <taxon>Nematoda</taxon>
        <taxon>Chromadorea</taxon>
        <taxon>Rhabditida</taxon>
        <taxon>Tylenchina</taxon>
        <taxon>Panagrolaimomorpha</taxon>
        <taxon>Panagrolaimoidea</taxon>
        <taxon>Panagrolaimidae</taxon>
        <taxon>Panagrolaimus</taxon>
    </lineage>
</organism>
<name>A0AC35GN90_9BILA</name>
<sequence length="247" mass="29130">HKPFDRLMEWENWTEMTNNYSYSVEQAGIKDFEPMLKEALSFPHYYIQQVCWRYEEFSGTPMTQNNTAADWFEAIVRTNDLQFIVQNVEARIAREIGEQIDGGKLNPELWQMYIKYLLTKDLLLAVEVYYRFRRLFINDRSLASYFPNFCGKLSAKAKSAMEEMKYSTPYVFKVLPSAPLTIYNSPAARQYLRITSQTFYVNEYDFLTSGGKIMKLVFRDVSIFEENGESIVLEHFLYNLPLAVYIE</sequence>
<proteinExistence type="predicted"/>
<protein>
    <submittedName>
        <fullName evidence="2">Uncharacterized protein</fullName>
    </submittedName>
</protein>
<reference evidence="2" key="1">
    <citation type="submission" date="2022-11" db="UniProtKB">
        <authorList>
            <consortium name="WormBaseParasite"/>
        </authorList>
    </citation>
    <scope>IDENTIFICATION</scope>
</reference>
<dbReference type="WBParaSite" id="PS1159_v2.g7035.t1">
    <property type="protein sequence ID" value="PS1159_v2.g7035.t1"/>
    <property type="gene ID" value="PS1159_v2.g7035"/>
</dbReference>